<dbReference type="InterPro" id="IPR015422">
    <property type="entry name" value="PyrdxlP-dep_Trfase_small"/>
</dbReference>
<dbReference type="InterPro" id="IPR004839">
    <property type="entry name" value="Aminotransferase_I/II_large"/>
</dbReference>
<dbReference type="Gene3D" id="3.40.640.10">
    <property type="entry name" value="Type I PLP-dependent aspartate aminotransferase-like (Major domain)"/>
    <property type="match status" value="1"/>
</dbReference>
<keyword evidence="1" id="KW-0663">Pyridoxal phosphate</keyword>
<evidence type="ECO:0000259" key="3">
    <source>
        <dbReference type="Pfam" id="PF00155"/>
    </source>
</evidence>
<dbReference type="PATRIC" id="fig|471514.4.peg.2482"/>
<dbReference type="EMBL" id="LJCO01000026">
    <property type="protein sequence ID" value="KPV44754.1"/>
    <property type="molecule type" value="Genomic_DNA"/>
</dbReference>
<dbReference type="NCBIfam" id="NF006755">
    <property type="entry name" value="PRK09275.1"/>
    <property type="match status" value="1"/>
</dbReference>
<dbReference type="InterPro" id="IPR004838">
    <property type="entry name" value="NHTrfase_class1_PyrdxlP-BS"/>
</dbReference>
<evidence type="ECO:0000313" key="5">
    <source>
        <dbReference type="Proteomes" id="UP000050482"/>
    </source>
</evidence>
<name>A0A0P9CPI8_9BACL</name>
<dbReference type="SUPFAM" id="SSF53383">
    <property type="entry name" value="PLP-dependent transferases"/>
    <property type="match status" value="1"/>
</dbReference>
<dbReference type="InterPro" id="IPR050478">
    <property type="entry name" value="Ethylene_sulfur-biosynth"/>
</dbReference>
<dbReference type="PANTHER" id="PTHR43795:SF2">
    <property type="entry name" value="BIFUNCTIONAL ASPARTATE AMINOTRANSFERASE AND GLUTAMATE_ASPARTATE-PREPHENATE AMINOTRANSFERASE"/>
    <property type="match status" value="1"/>
</dbReference>
<dbReference type="GO" id="GO:0006520">
    <property type="term" value="P:amino acid metabolic process"/>
    <property type="evidence" value="ECO:0007669"/>
    <property type="project" value="TreeGrafter"/>
</dbReference>
<dbReference type="NCBIfam" id="TIGR03801">
    <property type="entry name" value="asp_4_decarbox"/>
    <property type="match status" value="1"/>
</dbReference>
<dbReference type="InterPro" id="IPR015424">
    <property type="entry name" value="PyrdxlP-dep_Trfase"/>
</dbReference>
<dbReference type="GO" id="GO:0030170">
    <property type="term" value="F:pyridoxal phosphate binding"/>
    <property type="evidence" value="ECO:0007669"/>
    <property type="project" value="InterPro"/>
</dbReference>
<dbReference type="Pfam" id="PF00155">
    <property type="entry name" value="Aminotran_1_2"/>
    <property type="match status" value="1"/>
</dbReference>
<sequence length="558" mass="64033">MNDRHKGEVFLNVDTRKRREMERSYETISPFEFKDELIRLAKEHEKKPMRTMLNAGRGNPNWIAAAPREAFFALGEFALSESRRVWDEGNLAGMPDPIGIAKRFTTYANEHSDRPGMSLLVQIVDWGIFELGFDPDNWVHELADGLIGDNYPEPDRMLVHMEKVVHQFLVKRLYPMEEHGADTKMKTFDLFAVEGATAAMCYLFDSFLANHLLSPGDRIAVMVPIFPPYLEIPQLDRYNFDVVDIRATGRTDSGMHSWQYPSSELDKLKDRSVRALFMVNPSNPPSVAMDPTSIEYLQDIVKRDNPDLMIISDDVYGTFVDGYRSLMVGLPENTIGVYSLSKYFGVTGWRLGVIAVSKENVFDTLLSRLPEEQKEELNRRYASLTQHPEKLSFVDRLVADSRQVALNHTAGLSTPQQVQMALFAAFDVLDTENRYQKLTKDICRRRMKLLYDGLDLKMPEPEYGAYYYTEFDLAWWAAEHYSQAFVDYLQDNYEPVDILFRLAENCSIVLLNGGGFRGPTWSIRVSLANLADEAYSRIGKELHSVLEEYVEEWKSASH</sequence>
<protein>
    <recommendedName>
        <fullName evidence="2">Aminotransferase</fullName>
        <ecNumber evidence="2">2.6.1.-</ecNumber>
    </recommendedName>
</protein>
<proteinExistence type="inferred from homology"/>
<dbReference type="Gene3D" id="1.10.20.110">
    <property type="match status" value="1"/>
</dbReference>
<evidence type="ECO:0000256" key="2">
    <source>
        <dbReference type="RuleBase" id="RU000481"/>
    </source>
</evidence>
<comment type="similarity">
    <text evidence="2">Belongs to the class-I pyridoxal-phosphate-dependent aminotransferase family.</text>
</comment>
<keyword evidence="2 4" id="KW-0808">Transferase</keyword>
<dbReference type="STRING" id="471514.AN477_05535"/>
<dbReference type="CDD" id="cd00609">
    <property type="entry name" value="AAT_like"/>
    <property type="match status" value="1"/>
</dbReference>
<reference evidence="4 5" key="1">
    <citation type="submission" date="2015-09" db="EMBL/GenBank/DDBJ databases">
        <title>Draft genome sequence of Alicyclobacillus ferrooxydans DSM 22381.</title>
        <authorList>
            <person name="Hemp J."/>
        </authorList>
    </citation>
    <scope>NUCLEOTIDE SEQUENCE [LARGE SCALE GENOMIC DNA]</scope>
    <source>
        <strain evidence="4 5">TC-34</strain>
    </source>
</reference>
<dbReference type="Gene3D" id="3.90.1150.10">
    <property type="entry name" value="Aspartate Aminotransferase, domain 1"/>
    <property type="match status" value="1"/>
</dbReference>
<evidence type="ECO:0000313" key="4">
    <source>
        <dbReference type="EMBL" id="KPV44754.1"/>
    </source>
</evidence>
<dbReference type="InterPro" id="IPR015421">
    <property type="entry name" value="PyrdxlP-dep_Trfase_major"/>
</dbReference>
<organism evidence="4 5">
    <name type="scientific">Alicyclobacillus ferrooxydans</name>
    <dbReference type="NCBI Taxonomy" id="471514"/>
    <lineage>
        <taxon>Bacteria</taxon>
        <taxon>Bacillati</taxon>
        <taxon>Bacillota</taxon>
        <taxon>Bacilli</taxon>
        <taxon>Bacillales</taxon>
        <taxon>Alicyclobacillaceae</taxon>
        <taxon>Alicyclobacillus</taxon>
    </lineage>
</organism>
<feature type="domain" description="Aminotransferase class I/classII large" evidence="3">
    <location>
        <begin position="212"/>
        <end position="535"/>
    </location>
</feature>
<dbReference type="EC" id="2.6.1.-" evidence="2"/>
<dbReference type="PROSITE" id="PS00105">
    <property type="entry name" value="AA_TRANSFER_CLASS_1"/>
    <property type="match status" value="1"/>
</dbReference>
<keyword evidence="5" id="KW-1185">Reference proteome</keyword>
<keyword evidence="2 4" id="KW-0032">Aminotransferase</keyword>
<accession>A0A0P9CPI8</accession>
<dbReference type="Proteomes" id="UP000050482">
    <property type="component" value="Unassembled WGS sequence"/>
</dbReference>
<dbReference type="PANTHER" id="PTHR43795">
    <property type="entry name" value="BIFUNCTIONAL ASPARTATE AMINOTRANSFERASE AND GLUTAMATE/ASPARTATE-PREPHENATE AMINOTRANSFERASE-RELATED"/>
    <property type="match status" value="1"/>
</dbReference>
<dbReference type="InterPro" id="IPR022518">
    <property type="entry name" value="Aspartate_4-decarboxylase"/>
</dbReference>
<comment type="cofactor">
    <cofactor evidence="2">
        <name>pyridoxal 5'-phosphate</name>
        <dbReference type="ChEBI" id="CHEBI:597326"/>
    </cofactor>
</comment>
<evidence type="ECO:0000256" key="1">
    <source>
        <dbReference type="ARBA" id="ARBA00022898"/>
    </source>
</evidence>
<gene>
    <name evidence="4" type="ORF">AN477_05535</name>
</gene>
<dbReference type="AlphaFoldDB" id="A0A0P9CPI8"/>
<dbReference type="GO" id="GO:0008483">
    <property type="term" value="F:transaminase activity"/>
    <property type="evidence" value="ECO:0007669"/>
    <property type="project" value="UniProtKB-KW"/>
</dbReference>
<comment type="caution">
    <text evidence="4">The sequence shown here is derived from an EMBL/GenBank/DDBJ whole genome shotgun (WGS) entry which is preliminary data.</text>
</comment>